<dbReference type="FunFam" id="3.40.50.2020:FF:000007">
    <property type="entry name" value="Ribose-phosphate pyrophosphokinase"/>
    <property type="match status" value="1"/>
</dbReference>
<evidence type="ECO:0000256" key="6">
    <source>
        <dbReference type="ARBA" id="ARBA00022777"/>
    </source>
</evidence>
<evidence type="ECO:0000313" key="12">
    <source>
        <dbReference type="Proteomes" id="UP000178372"/>
    </source>
</evidence>
<evidence type="ECO:0000256" key="2">
    <source>
        <dbReference type="ARBA" id="ARBA00022679"/>
    </source>
</evidence>
<evidence type="ECO:0000256" key="4">
    <source>
        <dbReference type="ARBA" id="ARBA00022727"/>
    </source>
</evidence>
<reference evidence="11 12" key="1">
    <citation type="journal article" date="2016" name="Nat. Commun.">
        <title>Thousands of microbial genomes shed light on interconnected biogeochemical processes in an aquifer system.</title>
        <authorList>
            <person name="Anantharaman K."/>
            <person name="Brown C.T."/>
            <person name="Hug L.A."/>
            <person name="Sharon I."/>
            <person name="Castelle C.J."/>
            <person name="Probst A.J."/>
            <person name="Thomas B.C."/>
            <person name="Singh A."/>
            <person name="Wilkins M.J."/>
            <person name="Karaoz U."/>
            <person name="Brodie E.L."/>
            <person name="Williams K.H."/>
            <person name="Hubbard S.S."/>
            <person name="Banfield J.F."/>
        </authorList>
    </citation>
    <scope>NUCLEOTIDE SEQUENCE [LARGE SCALE GENOMIC DNA]</scope>
</reference>
<keyword evidence="3" id="KW-0479">Metal-binding</keyword>
<evidence type="ECO:0000256" key="1">
    <source>
        <dbReference type="ARBA" id="ARBA00013247"/>
    </source>
</evidence>
<dbReference type="InterPro" id="IPR005946">
    <property type="entry name" value="Rib-P_diPkinase"/>
</dbReference>
<keyword evidence="8" id="KW-0460">Magnesium</keyword>
<feature type="domain" description="Ribose-phosphate pyrophosphokinase N-terminal" evidence="10">
    <location>
        <begin position="4"/>
        <end position="119"/>
    </location>
</feature>
<dbReference type="Gene3D" id="3.40.50.2020">
    <property type="match status" value="2"/>
</dbReference>
<dbReference type="GO" id="GO:0004749">
    <property type="term" value="F:ribose phosphate diphosphokinase activity"/>
    <property type="evidence" value="ECO:0007669"/>
    <property type="project" value="UniProtKB-EC"/>
</dbReference>
<accession>A0A1F7G7P6</accession>
<dbReference type="InterPro" id="IPR000836">
    <property type="entry name" value="PRTase_dom"/>
</dbReference>
<evidence type="ECO:0000313" key="11">
    <source>
        <dbReference type="EMBL" id="OGK14957.1"/>
    </source>
</evidence>
<dbReference type="Pfam" id="PF14572">
    <property type="entry name" value="Pribosyl_synth"/>
    <property type="match status" value="1"/>
</dbReference>
<dbReference type="InterPro" id="IPR029099">
    <property type="entry name" value="Pribosyltran_N"/>
</dbReference>
<dbReference type="EC" id="2.7.6.1" evidence="1"/>
<evidence type="ECO:0000259" key="10">
    <source>
        <dbReference type="Pfam" id="PF13793"/>
    </source>
</evidence>
<dbReference type="AlphaFoldDB" id="A0A1F7G7P6"/>
<keyword evidence="7" id="KW-0067">ATP-binding</keyword>
<keyword evidence="6" id="KW-0418">Kinase</keyword>
<dbReference type="GO" id="GO:0006015">
    <property type="term" value="P:5-phosphoribose 1-diphosphate biosynthetic process"/>
    <property type="evidence" value="ECO:0007669"/>
    <property type="project" value="TreeGrafter"/>
</dbReference>
<dbReference type="GO" id="GO:0000287">
    <property type="term" value="F:magnesium ion binding"/>
    <property type="evidence" value="ECO:0007669"/>
    <property type="project" value="InterPro"/>
</dbReference>
<evidence type="ECO:0000256" key="8">
    <source>
        <dbReference type="ARBA" id="ARBA00022842"/>
    </source>
</evidence>
<dbReference type="GO" id="GO:0016301">
    <property type="term" value="F:kinase activity"/>
    <property type="evidence" value="ECO:0007669"/>
    <property type="project" value="UniProtKB-KW"/>
</dbReference>
<dbReference type="PANTHER" id="PTHR10210">
    <property type="entry name" value="RIBOSE-PHOSPHATE DIPHOSPHOKINASE FAMILY MEMBER"/>
    <property type="match status" value="1"/>
</dbReference>
<dbReference type="SUPFAM" id="SSF53271">
    <property type="entry name" value="PRTase-like"/>
    <property type="match status" value="2"/>
</dbReference>
<evidence type="ECO:0000256" key="3">
    <source>
        <dbReference type="ARBA" id="ARBA00022723"/>
    </source>
</evidence>
<evidence type="ECO:0000256" key="5">
    <source>
        <dbReference type="ARBA" id="ARBA00022741"/>
    </source>
</evidence>
<keyword evidence="5" id="KW-0547">Nucleotide-binding</keyword>
<dbReference type="GO" id="GO:0006164">
    <property type="term" value="P:purine nucleotide biosynthetic process"/>
    <property type="evidence" value="ECO:0007669"/>
    <property type="project" value="TreeGrafter"/>
</dbReference>
<sequence>MATCIFSGSSSQSLTSLIARSLGKSLSKAKIQRFPNHECKVTVQSSVKNSRCILVQSISSPADENLVELLFFCDALKREGASEVIGIIPYLGYARQNKQHLKGESVSLGVVANVLKTAGFDKIITVTIHKQSSKKLFSMPFKNIDATSFLSKKIFQYLKQNKIIKKGSDCAVVAPDRGAVVQARRFSNTSVVVVNKERDKQDGSIAIHSIFGSVEGKVAIIVDDVVTSGNTLIESAKLCVKKGASLVFAAVVHQDLIEDTIPKLEKSPISKLFTTDTIRQDIQSAKLIEFSVSKLIASKIRYLL</sequence>
<dbReference type="NCBIfam" id="TIGR01251">
    <property type="entry name" value="ribP_PPkin"/>
    <property type="match status" value="1"/>
</dbReference>
<dbReference type="Proteomes" id="UP000178372">
    <property type="component" value="Unassembled WGS sequence"/>
</dbReference>
<gene>
    <name evidence="11" type="ORF">A2690_04645</name>
</gene>
<comment type="catalytic activity">
    <reaction evidence="9">
        <text>D-ribose 5-phosphate + ATP = 5-phospho-alpha-D-ribose 1-diphosphate + AMP + H(+)</text>
        <dbReference type="Rhea" id="RHEA:15609"/>
        <dbReference type="ChEBI" id="CHEBI:15378"/>
        <dbReference type="ChEBI" id="CHEBI:30616"/>
        <dbReference type="ChEBI" id="CHEBI:58017"/>
        <dbReference type="ChEBI" id="CHEBI:78346"/>
        <dbReference type="ChEBI" id="CHEBI:456215"/>
        <dbReference type="EC" id="2.7.6.1"/>
    </reaction>
</comment>
<dbReference type="SMART" id="SM01400">
    <property type="entry name" value="Pribosyltran_N"/>
    <property type="match status" value="1"/>
</dbReference>
<dbReference type="GO" id="GO:0002189">
    <property type="term" value="C:ribose phosphate diphosphokinase complex"/>
    <property type="evidence" value="ECO:0007669"/>
    <property type="project" value="TreeGrafter"/>
</dbReference>
<evidence type="ECO:0000256" key="7">
    <source>
        <dbReference type="ARBA" id="ARBA00022840"/>
    </source>
</evidence>
<organism evidence="11 12">
    <name type="scientific">Candidatus Roizmanbacteria bacterium RIFCSPHIGHO2_01_FULL_39_12b</name>
    <dbReference type="NCBI Taxonomy" id="1802030"/>
    <lineage>
        <taxon>Bacteria</taxon>
        <taxon>Candidatus Roizmaniibacteriota</taxon>
    </lineage>
</organism>
<evidence type="ECO:0000256" key="9">
    <source>
        <dbReference type="ARBA" id="ARBA00049535"/>
    </source>
</evidence>
<dbReference type="InterPro" id="IPR029057">
    <property type="entry name" value="PRTase-like"/>
</dbReference>
<dbReference type="EMBL" id="MFZF01000038">
    <property type="protein sequence ID" value="OGK14957.1"/>
    <property type="molecule type" value="Genomic_DNA"/>
</dbReference>
<keyword evidence="2" id="KW-0808">Transferase</keyword>
<comment type="caution">
    <text evidence="11">The sequence shown here is derived from an EMBL/GenBank/DDBJ whole genome shotgun (WGS) entry which is preliminary data.</text>
</comment>
<proteinExistence type="predicted"/>
<name>A0A1F7G7P6_9BACT</name>
<protein>
    <recommendedName>
        <fullName evidence="1">ribose-phosphate diphosphokinase</fullName>
        <ecNumber evidence="1">2.7.6.1</ecNumber>
    </recommendedName>
</protein>
<dbReference type="Pfam" id="PF13793">
    <property type="entry name" value="Pribosyltran_N"/>
    <property type="match status" value="1"/>
</dbReference>
<dbReference type="GO" id="GO:0005524">
    <property type="term" value="F:ATP binding"/>
    <property type="evidence" value="ECO:0007669"/>
    <property type="project" value="UniProtKB-KW"/>
</dbReference>
<dbReference type="CDD" id="cd06223">
    <property type="entry name" value="PRTases_typeI"/>
    <property type="match status" value="1"/>
</dbReference>
<dbReference type="GO" id="GO:0005737">
    <property type="term" value="C:cytoplasm"/>
    <property type="evidence" value="ECO:0007669"/>
    <property type="project" value="TreeGrafter"/>
</dbReference>
<keyword evidence="4" id="KW-0545">Nucleotide biosynthesis</keyword>
<dbReference type="PANTHER" id="PTHR10210:SF32">
    <property type="entry name" value="RIBOSE-PHOSPHATE PYROPHOSPHOKINASE 2"/>
    <property type="match status" value="1"/>
</dbReference>